<reference evidence="3 4" key="1">
    <citation type="submission" date="2017-06" db="EMBL/GenBank/DDBJ databases">
        <title>Draft genome sequence of a variant of Elsinoe murrayae.</title>
        <authorList>
            <person name="Cheng Q."/>
        </authorList>
    </citation>
    <scope>NUCLEOTIDE SEQUENCE [LARGE SCALE GENOMIC DNA]</scope>
    <source>
        <strain evidence="3 4">CQ-2017a</strain>
    </source>
</reference>
<evidence type="ECO:0000256" key="1">
    <source>
        <dbReference type="PROSITE-ProRule" id="PRU00339"/>
    </source>
</evidence>
<organism evidence="3 4">
    <name type="scientific">Sphaceloma murrayae</name>
    <dbReference type="NCBI Taxonomy" id="2082308"/>
    <lineage>
        <taxon>Eukaryota</taxon>
        <taxon>Fungi</taxon>
        <taxon>Dikarya</taxon>
        <taxon>Ascomycota</taxon>
        <taxon>Pezizomycotina</taxon>
        <taxon>Dothideomycetes</taxon>
        <taxon>Dothideomycetidae</taxon>
        <taxon>Myriangiales</taxon>
        <taxon>Elsinoaceae</taxon>
        <taxon>Sphaceloma</taxon>
    </lineage>
</organism>
<keyword evidence="1" id="KW-0802">TPR repeat</keyword>
<dbReference type="InParanoid" id="A0A2K1QH15"/>
<feature type="domain" description="SET" evidence="2">
    <location>
        <begin position="363"/>
        <end position="545"/>
    </location>
</feature>
<evidence type="ECO:0000259" key="2">
    <source>
        <dbReference type="PROSITE" id="PS50280"/>
    </source>
</evidence>
<feature type="repeat" description="TPR" evidence="1">
    <location>
        <begin position="283"/>
        <end position="316"/>
    </location>
</feature>
<name>A0A2K1QH15_9PEZI</name>
<dbReference type="InterPro" id="IPR019734">
    <property type="entry name" value="TPR_rpt"/>
</dbReference>
<dbReference type="InterPro" id="IPR053209">
    <property type="entry name" value="Gramillin-biosynth_MTr"/>
</dbReference>
<gene>
    <name evidence="3" type="ORF">CAC42_3752</name>
</gene>
<dbReference type="Proteomes" id="UP000243797">
    <property type="component" value="Unassembled WGS sequence"/>
</dbReference>
<dbReference type="EMBL" id="NKHZ01000086">
    <property type="protein sequence ID" value="PNS14466.1"/>
    <property type="molecule type" value="Genomic_DNA"/>
</dbReference>
<keyword evidence="4" id="KW-1185">Reference proteome</keyword>
<dbReference type="OrthoDB" id="438641at2759"/>
<accession>A0A2K1QH15</accession>
<evidence type="ECO:0000313" key="3">
    <source>
        <dbReference type="EMBL" id="PNS14466.1"/>
    </source>
</evidence>
<comment type="caution">
    <text evidence="3">The sequence shown here is derived from an EMBL/GenBank/DDBJ whole genome shotgun (WGS) entry which is preliminary data.</text>
</comment>
<dbReference type="SMART" id="SM00028">
    <property type="entry name" value="TPR"/>
    <property type="match status" value="2"/>
</dbReference>
<dbReference type="InterPro" id="IPR046341">
    <property type="entry name" value="SET_dom_sf"/>
</dbReference>
<dbReference type="Gene3D" id="1.25.40.10">
    <property type="entry name" value="Tetratricopeptide repeat domain"/>
    <property type="match status" value="1"/>
</dbReference>
<sequence length="649" mass="71995">MAASNGENAVHMTQDESDRIKRTIESTLQRCDELKGQAYTKRSRDDLIASAKQLSFMADMAFSDSNSESLPILAVGRPYAPSMTRLEDLKAINLGDLKLETHHRGCVLHVKRVSPVVTLKASSWAAVEDSAGDVERLEFVLHKSRLGEDVLESESHYAIKEPYFTLNEQGEPGVRLHHPSDLVCIHSEENEVSSTSATALAEKSKNRGNACLSKKDYADAHHHYTEGIRLASQSAEASSLFKQDLHRNRAHLNLLLHRHSEAYSDALSALISGTDARSISLDTKSHLRAGLASYNLGHWTRAESHFQKILALDPSHTEAPTYLRTIQARISESTSPTPQHNIPKINSRLSPARPRVEAGTFSAPLSVRPSPLGGQGLFATRAIAKDEVVLIEKAFHVAFSGEGAWTAMTHDARDGRMRAHPAGLTQGVVRKLRDNPDLVPRVMDMFGDYRGTGESGLQDPEGAVVDVFRVHDIIARNAFGPGVPRQGGNVPDGDARTASAGLWVLGARANHSCVPNVVKEFLGDLLVMRASREVQEGEEVMHAYAEGPWEDRREKLWGTWGFECTCRLCRVESQEGEGIRRKRKEMMGKVGSLIAGRSPVEVNRLVVRKVELLYKELEASYDTKMYEGLPRMGMEELQQWLRRAKKMRD</sequence>
<dbReference type="PANTHER" id="PTHR47643:SF2">
    <property type="entry name" value="TPR DOMAIN PROTEIN (AFU_ORTHOLOGUE AFUA_5G12710)"/>
    <property type="match status" value="1"/>
</dbReference>
<dbReference type="AlphaFoldDB" id="A0A2K1QH15"/>
<dbReference type="InterPro" id="IPR001214">
    <property type="entry name" value="SET_dom"/>
</dbReference>
<dbReference type="InterPro" id="IPR011990">
    <property type="entry name" value="TPR-like_helical_dom_sf"/>
</dbReference>
<dbReference type="PROSITE" id="PS50005">
    <property type="entry name" value="TPR"/>
    <property type="match status" value="1"/>
</dbReference>
<dbReference type="STRING" id="2082308.A0A2K1QH15"/>
<dbReference type="Gene3D" id="2.170.270.10">
    <property type="entry name" value="SET domain"/>
    <property type="match status" value="1"/>
</dbReference>
<dbReference type="SUPFAM" id="SSF48452">
    <property type="entry name" value="TPR-like"/>
    <property type="match status" value="1"/>
</dbReference>
<evidence type="ECO:0000313" key="4">
    <source>
        <dbReference type="Proteomes" id="UP000243797"/>
    </source>
</evidence>
<dbReference type="CDD" id="cd20071">
    <property type="entry name" value="SET_SMYD"/>
    <property type="match status" value="1"/>
</dbReference>
<dbReference type="Pfam" id="PF00856">
    <property type="entry name" value="SET"/>
    <property type="match status" value="1"/>
</dbReference>
<dbReference type="PROSITE" id="PS50280">
    <property type="entry name" value="SET"/>
    <property type="match status" value="1"/>
</dbReference>
<dbReference type="PANTHER" id="PTHR47643">
    <property type="entry name" value="TPR DOMAIN PROTEIN (AFU_ORTHOLOGUE AFUA_5G12710)"/>
    <property type="match status" value="1"/>
</dbReference>
<proteinExistence type="predicted"/>
<dbReference type="SUPFAM" id="SSF82199">
    <property type="entry name" value="SET domain"/>
    <property type="match status" value="1"/>
</dbReference>
<protein>
    <recommendedName>
        <fullName evidence="2">SET domain-containing protein</fullName>
    </recommendedName>
</protein>